<evidence type="ECO:0000313" key="3">
    <source>
        <dbReference type="Proteomes" id="UP000345637"/>
    </source>
</evidence>
<reference evidence="2 3" key="1">
    <citation type="submission" date="2019-03" db="EMBL/GenBank/DDBJ databases">
        <authorList>
            <consortium name="Pathogen Informatics"/>
        </authorList>
    </citation>
    <scope>NUCLEOTIDE SEQUENCE [LARGE SCALE GENOMIC DNA]</scope>
    <source>
        <strain evidence="2 3">NCTC12998</strain>
    </source>
</reference>
<organism evidence="2 3">
    <name type="scientific">Raoultella planticola</name>
    <name type="common">Klebsiella planticola</name>
    <dbReference type="NCBI Taxonomy" id="575"/>
    <lineage>
        <taxon>Bacteria</taxon>
        <taxon>Pseudomonadati</taxon>
        <taxon>Pseudomonadota</taxon>
        <taxon>Gammaproteobacteria</taxon>
        <taxon>Enterobacterales</taxon>
        <taxon>Enterobacteriaceae</taxon>
        <taxon>Klebsiella/Raoultella group</taxon>
        <taxon>Raoultella</taxon>
    </lineage>
</organism>
<evidence type="ECO:0000256" key="1">
    <source>
        <dbReference type="SAM" id="Phobius"/>
    </source>
</evidence>
<keyword evidence="1" id="KW-1133">Transmembrane helix</keyword>
<keyword evidence="1" id="KW-0812">Transmembrane</keyword>
<dbReference type="AlphaFoldDB" id="A0A485AE95"/>
<evidence type="ECO:0000313" key="2">
    <source>
        <dbReference type="EMBL" id="VFS58681.1"/>
    </source>
</evidence>
<feature type="transmembrane region" description="Helical" evidence="1">
    <location>
        <begin position="56"/>
        <end position="79"/>
    </location>
</feature>
<dbReference type="EMBL" id="CAADJE010000012">
    <property type="protein sequence ID" value="VFS58681.1"/>
    <property type="molecule type" value="Genomic_DNA"/>
</dbReference>
<dbReference type="Proteomes" id="UP000345637">
    <property type="component" value="Unassembled WGS sequence"/>
</dbReference>
<gene>
    <name evidence="2" type="ORF">NCTC12998_00869</name>
</gene>
<protein>
    <submittedName>
        <fullName evidence="2">Putative diguanylate cyclase YedQ</fullName>
    </submittedName>
</protein>
<proteinExistence type="predicted"/>
<accession>A0A485AE95</accession>
<sequence length="102" mass="11543">MSLLSCRERAMLSYAFLHENQGGIRLLTRYISWQKLNNFDGMLLRIHTLQEGVRGAFGTITIALTLMWLLFTLMLLISWQVILRMVRNMSVSAKVAGVAGLA</sequence>
<keyword evidence="1" id="KW-0472">Membrane</keyword>
<name>A0A485AE95_RAOPL</name>